<keyword evidence="6" id="KW-0645">Protease</keyword>
<dbReference type="InterPro" id="IPR019533">
    <property type="entry name" value="Peptidase_S26"/>
</dbReference>
<keyword evidence="6" id="KW-0812">Transmembrane</keyword>
<evidence type="ECO:0000256" key="1">
    <source>
        <dbReference type="ARBA" id="ARBA00000677"/>
    </source>
</evidence>
<dbReference type="PATRIC" id="fig|1618669.3.peg.456"/>
<dbReference type="PROSITE" id="PS00760">
    <property type="entry name" value="SPASE_I_2"/>
    <property type="match status" value="1"/>
</dbReference>
<feature type="active site" evidence="5">
    <location>
        <position position="83"/>
    </location>
</feature>
<evidence type="ECO:0000313" key="8">
    <source>
        <dbReference type="EMBL" id="KKW08219.1"/>
    </source>
</evidence>
<dbReference type="CDD" id="cd06530">
    <property type="entry name" value="S26_SPase_I"/>
    <property type="match status" value="1"/>
</dbReference>
<dbReference type="EMBL" id="LCPZ01000014">
    <property type="protein sequence ID" value="KKW08219.1"/>
    <property type="molecule type" value="Genomic_DNA"/>
</dbReference>
<protein>
    <recommendedName>
        <fullName evidence="3 6">Signal peptidase I</fullName>
        <ecNumber evidence="3 6">3.4.21.89</ecNumber>
    </recommendedName>
</protein>
<feature type="domain" description="Peptidase S26" evidence="7">
    <location>
        <begin position="10"/>
        <end position="170"/>
    </location>
</feature>
<evidence type="ECO:0000313" key="9">
    <source>
        <dbReference type="Proteomes" id="UP000033965"/>
    </source>
</evidence>
<comment type="subcellular location">
    <subcellularLocation>
        <location evidence="6">Membrane</location>
        <topology evidence="6">Single-pass type II membrane protein</topology>
    </subcellularLocation>
</comment>
<proteinExistence type="inferred from homology"/>
<evidence type="ECO:0000256" key="2">
    <source>
        <dbReference type="ARBA" id="ARBA00009370"/>
    </source>
</evidence>
<evidence type="ECO:0000259" key="7">
    <source>
        <dbReference type="Pfam" id="PF10502"/>
    </source>
</evidence>
<keyword evidence="6" id="KW-0472">Membrane</keyword>
<accession>A0A0G1YPD4</accession>
<feature type="transmembrane region" description="Helical" evidence="6">
    <location>
        <begin position="12"/>
        <end position="31"/>
    </location>
</feature>
<comment type="caution">
    <text evidence="8">The sequence shown here is derived from an EMBL/GenBank/DDBJ whole genome shotgun (WGS) entry which is preliminary data.</text>
</comment>
<dbReference type="Pfam" id="PF10502">
    <property type="entry name" value="Peptidase_S26"/>
    <property type="match status" value="1"/>
</dbReference>
<dbReference type="EC" id="3.4.21.89" evidence="3 6"/>
<dbReference type="InterPro" id="IPR019757">
    <property type="entry name" value="Pept_S26A_signal_pept_1_Lys-AS"/>
</dbReference>
<evidence type="ECO:0000256" key="6">
    <source>
        <dbReference type="RuleBase" id="RU362042"/>
    </source>
</evidence>
<dbReference type="InterPro" id="IPR036286">
    <property type="entry name" value="LexA/Signal_pep-like_sf"/>
</dbReference>
<evidence type="ECO:0000256" key="4">
    <source>
        <dbReference type="ARBA" id="ARBA00022801"/>
    </source>
</evidence>
<dbReference type="PRINTS" id="PR00727">
    <property type="entry name" value="LEADERPTASE"/>
</dbReference>
<sequence length="183" mass="21473">MLKNFFNFVWETLKIVIIALAIVVPIRYFIFQPFIVKGQSMEPNFQEGNYLIIDEVSYRWRNPQRGEVVVFKYPYNPSQRYIKRIIGLPGEVLEIRNEKVMIFDQNGQEMILQENTYLPQGDITLGNLRLTLKENEYFVLGDNRLSSSDSRSWGVLPRDKIIGRVLLRLWPPAEASEINLPTY</sequence>
<dbReference type="PROSITE" id="PS00761">
    <property type="entry name" value="SPASE_I_3"/>
    <property type="match status" value="1"/>
</dbReference>
<dbReference type="Gene3D" id="2.10.109.10">
    <property type="entry name" value="Umud Fragment, subunit A"/>
    <property type="match status" value="1"/>
</dbReference>
<comment type="similarity">
    <text evidence="2 6">Belongs to the peptidase S26 family.</text>
</comment>
<reference evidence="8 9" key="1">
    <citation type="journal article" date="2015" name="Nature">
        <title>rRNA introns, odd ribosomes, and small enigmatic genomes across a large radiation of phyla.</title>
        <authorList>
            <person name="Brown C.T."/>
            <person name="Hug L.A."/>
            <person name="Thomas B.C."/>
            <person name="Sharon I."/>
            <person name="Castelle C.J."/>
            <person name="Singh A."/>
            <person name="Wilkins M.J."/>
            <person name="Williams K.H."/>
            <person name="Banfield J.F."/>
        </authorList>
    </citation>
    <scope>NUCLEOTIDE SEQUENCE [LARGE SCALE GENOMIC DNA]</scope>
</reference>
<dbReference type="GO" id="GO:0009003">
    <property type="term" value="F:signal peptidase activity"/>
    <property type="evidence" value="ECO:0007669"/>
    <property type="project" value="UniProtKB-EC"/>
</dbReference>
<evidence type="ECO:0000256" key="3">
    <source>
        <dbReference type="ARBA" id="ARBA00013208"/>
    </source>
</evidence>
<gene>
    <name evidence="8" type="ORF">UY44_C0014G0006</name>
</gene>
<dbReference type="PANTHER" id="PTHR43390:SF1">
    <property type="entry name" value="CHLOROPLAST PROCESSING PEPTIDASE"/>
    <property type="match status" value="1"/>
</dbReference>
<comment type="catalytic activity">
    <reaction evidence="1 6">
        <text>Cleavage of hydrophobic, N-terminal signal or leader sequences from secreted and periplasmic proteins.</text>
        <dbReference type="EC" id="3.4.21.89"/>
    </reaction>
</comment>
<keyword evidence="6" id="KW-1133">Transmembrane helix</keyword>
<dbReference type="SUPFAM" id="SSF51306">
    <property type="entry name" value="LexA/Signal peptidase"/>
    <property type="match status" value="1"/>
</dbReference>
<keyword evidence="4 6" id="KW-0378">Hydrolase</keyword>
<dbReference type="InterPro" id="IPR019758">
    <property type="entry name" value="Pept_S26A_signal_pept_1_CS"/>
</dbReference>
<dbReference type="InterPro" id="IPR000223">
    <property type="entry name" value="Pept_S26A_signal_pept_1"/>
</dbReference>
<dbReference type="AlphaFoldDB" id="A0A0G1YPD4"/>
<dbReference type="Proteomes" id="UP000033965">
    <property type="component" value="Unassembled WGS sequence"/>
</dbReference>
<dbReference type="NCBIfam" id="TIGR02227">
    <property type="entry name" value="sigpep_I_bact"/>
    <property type="match status" value="1"/>
</dbReference>
<feature type="active site" evidence="5">
    <location>
        <position position="40"/>
    </location>
</feature>
<dbReference type="GO" id="GO:0004252">
    <property type="term" value="F:serine-type endopeptidase activity"/>
    <property type="evidence" value="ECO:0007669"/>
    <property type="project" value="InterPro"/>
</dbReference>
<dbReference type="GO" id="GO:0006465">
    <property type="term" value="P:signal peptide processing"/>
    <property type="evidence" value="ECO:0007669"/>
    <property type="project" value="InterPro"/>
</dbReference>
<dbReference type="GO" id="GO:0016020">
    <property type="term" value="C:membrane"/>
    <property type="evidence" value="ECO:0007669"/>
    <property type="project" value="UniProtKB-SubCell"/>
</dbReference>
<dbReference type="PANTHER" id="PTHR43390">
    <property type="entry name" value="SIGNAL PEPTIDASE I"/>
    <property type="match status" value="1"/>
</dbReference>
<organism evidence="8 9">
    <name type="scientific">Candidatus Kaiserbacteria bacterium GW2011_GWA2_49_19</name>
    <dbReference type="NCBI Taxonomy" id="1618669"/>
    <lineage>
        <taxon>Bacteria</taxon>
        <taxon>Candidatus Kaiseribacteriota</taxon>
    </lineage>
</organism>
<evidence type="ECO:0000256" key="5">
    <source>
        <dbReference type="PIRSR" id="PIRSR600223-1"/>
    </source>
</evidence>
<name>A0A0G1YPD4_9BACT</name>